<protein>
    <submittedName>
        <fullName evidence="2">SAM-dependent methyltransferase</fullName>
    </submittedName>
</protein>
<gene>
    <name evidence="2" type="ORF">FHR82_001526</name>
</gene>
<dbReference type="GO" id="GO:0032259">
    <property type="term" value="P:methylation"/>
    <property type="evidence" value="ECO:0007669"/>
    <property type="project" value="UniProtKB-KW"/>
</dbReference>
<dbReference type="AlphaFoldDB" id="A0A7W7VCR5"/>
<proteinExistence type="predicted"/>
<sequence length="291" mass="30370">MAGNEVAALRALTNGDVTGARTALDGGVTRPLLNAALRTHLAATGNDTAATDTAADGHVYDQPAAFTAFIRGGGNVGLYEAVSSALAEQYDRHDVASLVDIGCGDGRAVVPAAEGRDVAVTLVEPSRALLDDAVARLAGATAHNTDAASFVSAMAGRFDLAESTFALHTLPPDERSRVLTALRGHVSRLAIAEFDVPDHPVGSTAHLTFLADTYEQGLAEYGTDRDLVAQGFLMPVLTGQLTPGATRNTWEQPATAWAAQLTACGYTEVMIEPLYDYWSSPAFLLTAKGDA</sequence>
<feature type="domain" description="Methyltransferase" evidence="1">
    <location>
        <begin position="99"/>
        <end position="185"/>
    </location>
</feature>
<accession>A0A7W7VCR5</accession>
<dbReference type="EMBL" id="JACHJQ010000002">
    <property type="protein sequence ID" value="MBB4905309.1"/>
    <property type="molecule type" value="Genomic_DNA"/>
</dbReference>
<evidence type="ECO:0000313" key="2">
    <source>
        <dbReference type="EMBL" id="MBB4905309.1"/>
    </source>
</evidence>
<dbReference type="SUPFAM" id="SSF53335">
    <property type="entry name" value="S-adenosyl-L-methionine-dependent methyltransferases"/>
    <property type="match status" value="1"/>
</dbReference>
<dbReference type="InterPro" id="IPR041698">
    <property type="entry name" value="Methyltransf_25"/>
</dbReference>
<comment type="caution">
    <text evidence="2">The sequence shown here is derived from an EMBL/GenBank/DDBJ whole genome shotgun (WGS) entry which is preliminary data.</text>
</comment>
<dbReference type="InterPro" id="IPR029063">
    <property type="entry name" value="SAM-dependent_MTases_sf"/>
</dbReference>
<organism evidence="2 3">
    <name type="scientific">Actinophytocola algeriensis</name>
    <dbReference type="NCBI Taxonomy" id="1768010"/>
    <lineage>
        <taxon>Bacteria</taxon>
        <taxon>Bacillati</taxon>
        <taxon>Actinomycetota</taxon>
        <taxon>Actinomycetes</taxon>
        <taxon>Pseudonocardiales</taxon>
        <taxon>Pseudonocardiaceae</taxon>
    </lineage>
</organism>
<keyword evidence="2" id="KW-0808">Transferase</keyword>
<dbReference type="Proteomes" id="UP000520767">
    <property type="component" value="Unassembled WGS sequence"/>
</dbReference>
<dbReference type="RefSeq" id="WP_184809569.1">
    <property type="nucleotide sequence ID" value="NZ_JACHJQ010000002.1"/>
</dbReference>
<dbReference type="CDD" id="cd02440">
    <property type="entry name" value="AdoMet_MTases"/>
    <property type="match status" value="1"/>
</dbReference>
<keyword evidence="3" id="KW-1185">Reference proteome</keyword>
<dbReference type="GO" id="GO:0008168">
    <property type="term" value="F:methyltransferase activity"/>
    <property type="evidence" value="ECO:0007669"/>
    <property type="project" value="UniProtKB-KW"/>
</dbReference>
<dbReference type="Gene3D" id="3.40.50.150">
    <property type="entry name" value="Vaccinia Virus protein VP39"/>
    <property type="match status" value="1"/>
</dbReference>
<reference evidence="2 3" key="1">
    <citation type="submission" date="2020-08" db="EMBL/GenBank/DDBJ databases">
        <title>Genomic Encyclopedia of Type Strains, Phase III (KMG-III): the genomes of soil and plant-associated and newly described type strains.</title>
        <authorList>
            <person name="Whitman W."/>
        </authorList>
    </citation>
    <scope>NUCLEOTIDE SEQUENCE [LARGE SCALE GENOMIC DNA]</scope>
    <source>
        <strain evidence="2 3">CECT 8960</strain>
    </source>
</reference>
<keyword evidence="2" id="KW-0489">Methyltransferase</keyword>
<evidence type="ECO:0000313" key="3">
    <source>
        <dbReference type="Proteomes" id="UP000520767"/>
    </source>
</evidence>
<dbReference type="Pfam" id="PF13649">
    <property type="entry name" value="Methyltransf_25"/>
    <property type="match status" value="1"/>
</dbReference>
<name>A0A7W7VCR5_9PSEU</name>
<evidence type="ECO:0000259" key="1">
    <source>
        <dbReference type="Pfam" id="PF13649"/>
    </source>
</evidence>